<dbReference type="Proteomes" id="UP001286313">
    <property type="component" value="Unassembled WGS sequence"/>
</dbReference>
<evidence type="ECO:0000313" key="3">
    <source>
        <dbReference type="EMBL" id="KAK3850302.1"/>
    </source>
</evidence>
<sequence length="305" mass="33139">MASPVMQALRMLLLLRSNVMQRVALAVLAGLREVVSVNTEHLQDPRDWVVVFTLLECAGAGAAPPPMMMMTTTPPPDLPAAPPPPQSPPPPRHAPCRRLAPFLTVRLARGSTQGTGPTWGPWRRPRTPRARSSPPDPPWSRPVPELRAPTPCTTPGGWILVGREGEIEAVPVKGVAINEWDIVHQRDMGPHRPDAPGPRRGDPGPPRHVERREGGETRGCKRDKWRRRGAAGAGGGRRKGGTTSSRKRGDDRWGGGQAGQVLLPPRPGQQRWGRGGAGGVQKGGRSPANKILPFYINKFLRSCWI</sequence>
<evidence type="ECO:0000313" key="4">
    <source>
        <dbReference type="Proteomes" id="UP001286313"/>
    </source>
</evidence>
<feature type="region of interest" description="Disordered" evidence="1">
    <location>
        <begin position="186"/>
        <end position="288"/>
    </location>
</feature>
<evidence type="ECO:0000256" key="2">
    <source>
        <dbReference type="SAM" id="SignalP"/>
    </source>
</evidence>
<feature type="compositionally biased region" description="Pro residues" evidence="1">
    <location>
        <begin position="71"/>
        <end position="93"/>
    </location>
</feature>
<name>A0AAE1EFH8_PETCI</name>
<evidence type="ECO:0000256" key="1">
    <source>
        <dbReference type="SAM" id="MobiDB-lite"/>
    </source>
</evidence>
<feature type="chain" id="PRO_5042043417" evidence="2">
    <location>
        <begin position="27"/>
        <end position="305"/>
    </location>
</feature>
<feature type="signal peptide" evidence="2">
    <location>
        <begin position="1"/>
        <end position="26"/>
    </location>
</feature>
<organism evidence="3 4">
    <name type="scientific">Petrolisthes cinctipes</name>
    <name type="common">Flat porcelain crab</name>
    <dbReference type="NCBI Taxonomy" id="88211"/>
    <lineage>
        <taxon>Eukaryota</taxon>
        <taxon>Metazoa</taxon>
        <taxon>Ecdysozoa</taxon>
        <taxon>Arthropoda</taxon>
        <taxon>Crustacea</taxon>
        <taxon>Multicrustacea</taxon>
        <taxon>Malacostraca</taxon>
        <taxon>Eumalacostraca</taxon>
        <taxon>Eucarida</taxon>
        <taxon>Decapoda</taxon>
        <taxon>Pleocyemata</taxon>
        <taxon>Anomura</taxon>
        <taxon>Galatheoidea</taxon>
        <taxon>Porcellanidae</taxon>
        <taxon>Petrolisthes</taxon>
    </lineage>
</organism>
<feature type="region of interest" description="Disordered" evidence="1">
    <location>
        <begin position="71"/>
        <end position="153"/>
    </location>
</feature>
<keyword evidence="4" id="KW-1185">Reference proteome</keyword>
<dbReference type="EMBL" id="JAWQEG010008450">
    <property type="protein sequence ID" value="KAK3850302.1"/>
    <property type="molecule type" value="Genomic_DNA"/>
</dbReference>
<reference evidence="3" key="1">
    <citation type="submission" date="2023-10" db="EMBL/GenBank/DDBJ databases">
        <title>Genome assemblies of two species of porcelain crab, Petrolisthes cinctipes and Petrolisthes manimaculis (Anomura: Porcellanidae).</title>
        <authorList>
            <person name="Angst P."/>
        </authorList>
    </citation>
    <scope>NUCLEOTIDE SEQUENCE</scope>
    <source>
        <strain evidence="3">PB745_01</strain>
        <tissue evidence="3">Gill</tissue>
    </source>
</reference>
<keyword evidence="2" id="KW-0732">Signal</keyword>
<proteinExistence type="predicted"/>
<accession>A0AAE1EFH8</accession>
<comment type="caution">
    <text evidence="3">The sequence shown here is derived from an EMBL/GenBank/DDBJ whole genome shotgun (WGS) entry which is preliminary data.</text>
</comment>
<dbReference type="AlphaFoldDB" id="A0AAE1EFH8"/>
<feature type="compositionally biased region" description="Gly residues" evidence="1">
    <location>
        <begin position="273"/>
        <end position="282"/>
    </location>
</feature>
<feature type="compositionally biased region" description="Basic and acidic residues" evidence="1">
    <location>
        <begin position="186"/>
        <end position="222"/>
    </location>
</feature>
<protein>
    <submittedName>
        <fullName evidence="3">Uncharacterized protein</fullName>
    </submittedName>
</protein>
<gene>
    <name evidence="3" type="ORF">Pcinc_042987</name>
</gene>